<dbReference type="KEGG" id="dsf:UWK_00387"/>
<proteinExistence type="predicted"/>
<name>M1P5N3_DESSD</name>
<dbReference type="InterPro" id="IPR016024">
    <property type="entry name" value="ARM-type_fold"/>
</dbReference>
<keyword evidence="2" id="KW-1185">Reference proteome</keyword>
<dbReference type="AlphaFoldDB" id="M1P5N3"/>
<dbReference type="SUPFAM" id="SSF48371">
    <property type="entry name" value="ARM repeat"/>
    <property type="match status" value="1"/>
</dbReference>
<evidence type="ECO:0008006" key="3">
    <source>
        <dbReference type="Google" id="ProtNLM"/>
    </source>
</evidence>
<evidence type="ECO:0000313" key="2">
    <source>
        <dbReference type="Proteomes" id="UP000011721"/>
    </source>
</evidence>
<dbReference type="HOGENOM" id="CLU_094508_0_0_7"/>
<dbReference type="eggNOG" id="COG1413">
    <property type="taxonomic scope" value="Bacteria"/>
</dbReference>
<evidence type="ECO:0000313" key="1">
    <source>
        <dbReference type="EMBL" id="AGF76972.1"/>
    </source>
</evidence>
<protein>
    <recommendedName>
        <fullName evidence="3">HEAT repeat domain-containing protein</fullName>
    </recommendedName>
</protein>
<dbReference type="RefSeq" id="WP_015402670.1">
    <property type="nucleotide sequence ID" value="NC_020304.1"/>
</dbReference>
<organism evidence="1 2">
    <name type="scientific">Desulfocapsa sulfexigens (strain DSM 10523 / SB164P1)</name>
    <dbReference type="NCBI Taxonomy" id="1167006"/>
    <lineage>
        <taxon>Bacteria</taxon>
        <taxon>Pseudomonadati</taxon>
        <taxon>Thermodesulfobacteriota</taxon>
        <taxon>Desulfobulbia</taxon>
        <taxon>Desulfobulbales</taxon>
        <taxon>Desulfocapsaceae</taxon>
        <taxon>Desulfocapsa</taxon>
    </lineage>
</organism>
<sequence length="237" mass="26876">MNRKIKKEVLALLADNDLNHAREELAKFDEQGLVNPLFSGLYRPEEMLRWHTVTIFGEVLNRLANKNMEAARIVMRRYLWSLNDESGGIGWGAPEAMAEAMYHHDGLCDEYLHMLISYMRPDGPLEHQDGNYLELPELQRGLLWGVSRLAEKRAELLLEKDVVPDLLPYLNSQDATVRGLAAKGLGLLGGIDFEKKLEPLLQDERSVRLYRDGEISVVTVSKIAADALRQCRVLQPA</sequence>
<dbReference type="EMBL" id="CP003985">
    <property type="protein sequence ID" value="AGF76972.1"/>
    <property type="molecule type" value="Genomic_DNA"/>
</dbReference>
<dbReference type="OrthoDB" id="5430983at2"/>
<dbReference type="NCBIfam" id="NF045662">
    <property type="entry name" value="DVU0298_fam"/>
    <property type="match status" value="1"/>
</dbReference>
<dbReference type="InterPro" id="IPR011989">
    <property type="entry name" value="ARM-like"/>
</dbReference>
<dbReference type="Proteomes" id="UP000011721">
    <property type="component" value="Chromosome"/>
</dbReference>
<dbReference type="InterPro" id="IPR054701">
    <property type="entry name" value="DVU0298-like"/>
</dbReference>
<gene>
    <name evidence="1" type="ordered locus">UWK_00387</name>
</gene>
<accession>M1P5N3</accession>
<dbReference type="STRING" id="1167006.UWK_00387"/>
<reference evidence="2" key="1">
    <citation type="journal article" date="2013" name="Stand. Genomic Sci.">
        <title>Complete genome sequence of Desulfocapsa sulfexigens, a marine deltaproteobacterium specialized in disproportionating inorganic sulfur compounds.</title>
        <authorList>
            <person name="Finster K.W."/>
            <person name="Kjeldsen K.U."/>
            <person name="Kube M."/>
            <person name="Reinhardt R."/>
            <person name="Mussmann M."/>
            <person name="Amann R."/>
            <person name="Schreiber L."/>
        </authorList>
    </citation>
    <scope>NUCLEOTIDE SEQUENCE [LARGE SCALE GENOMIC DNA]</scope>
    <source>
        <strain evidence="2">DSM 10523 / SB164P1</strain>
    </source>
</reference>
<dbReference type="Gene3D" id="1.25.10.10">
    <property type="entry name" value="Leucine-rich Repeat Variant"/>
    <property type="match status" value="1"/>
</dbReference>